<dbReference type="EMBL" id="JABCKV010000522">
    <property type="protein sequence ID" value="KAG5640758.1"/>
    <property type="molecule type" value="Genomic_DNA"/>
</dbReference>
<dbReference type="PANTHER" id="PTHR23421">
    <property type="entry name" value="BETA-GALACTOSIDASE RELATED"/>
    <property type="match status" value="1"/>
</dbReference>
<evidence type="ECO:0000313" key="3">
    <source>
        <dbReference type="EMBL" id="KAG5640758.1"/>
    </source>
</evidence>
<dbReference type="GO" id="GO:0005975">
    <property type="term" value="P:carbohydrate metabolic process"/>
    <property type="evidence" value="ECO:0007669"/>
    <property type="project" value="InterPro"/>
</dbReference>
<dbReference type="GO" id="GO:0004553">
    <property type="term" value="F:hydrolase activity, hydrolyzing O-glycosyl compounds"/>
    <property type="evidence" value="ECO:0007669"/>
    <property type="project" value="InterPro"/>
</dbReference>
<organism evidence="3 4">
    <name type="scientific">Asterophora parasitica</name>
    <dbReference type="NCBI Taxonomy" id="117018"/>
    <lineage>
        <taxon>Eukaryota</taxon>
        <taxon>Fungi</taxon>
        <taxon>Dikarya</taxon>
        <taxon>Basidiomycota</taxon>
        <taxon>Agaricomycotina</taxon>
        <taxon>Agaricomycetes</taxon>
        <taxon>Agaricomycetidae</taxon>
        <taxon>Agaricales</taxon>
        <taxon>Tricholomatineae</taxon>
        <taxon>Lyophyllaceae</taxon>
        <taxon>Asterophora</taxon>
    </lineage>
</organism>
<feature type="domain" description="Glycoside hydrolase 35 catalytic" evidence="2">
    <location>
        <begin position="26"/>
        <end position="110"/>
    </location>
</feature>
<dbReference type="OrthoDB" id="1657402at2759"/>
<dbReference type="SUPFAM" id="SSF51445">
    <property type="entry name" value="(Trans)glycosidases"/>
    <property type="match status" value="1"/>
</dbReference>
<reference evidence="3" key="1">
    <citation type="submission" date="2020-07" db="EMBL/GenBank/DDBJ databases">
        <authorList>
            <person name="Nieuwenhuis M."/>
            <person name="Van De Peppel L.J.J."/>
        </authorList>
    </citation>
    <scope>NUCLEOTIDE SEQUENCE</scope>
    <source>
        <strain evidence="3">AP01</strain>
        <tissue evidence="3">Mycelium</tissue>
    </source>
</reference>
<evidence type="ECO:0000259" key="2">
    <source>
        <dbReference type="Pfam" id="PF01301"/>
    </source>
</evidence>
<reference evidence="3" key="2">
    <citation type="submission" date="2021-10" db="EMBL/GenBank/DDBJ databases">
        <title>Phylogenomics reveals ancestral predisposition of the termite-cultivated fungus Termitomyces towards a domesticated lifestyle.</title>
        <authorList>
            <person name="Auxier B."/>
            <person name="Grum-Grzhimaylo A."/>
            <person name="Cardenas M.E."/>
            <person name="Lodge J.D."/>
            <person name="Laessoe T."/>
            <person name="Pedersen O."/>
            <person name="Smith M.E."/>
            <person name="Kuyper T.W."/>
            <person name="Franco-Molano E.A."/>
            <person name="Baroni T.J."/>
            <person name="Aanen D.K."/>
        </authorList>
    </citation>
    <scope>NUCLEOTIDE SEQUENCE</scope>
    <source>
        <strain evidence="3">AP01</strain>
        <tissue evidence="3">Mycelium</tissue>
    </source>
</reference>
<gene>
    <name evidence="3" type="ORF">DXG03_007301</name>
</gene>
<comment type="similarity">
    <text evidence="1">Belongs to the glycosyl hydrolase 35 family.</text>
</comment>
<name>A0A9P7G2A0_9AGAR</name>
<dbReference type="Gene3D" id="3.20.20.80">
    <property type="entry name" value="Glycosidases"/>
    <property type="match status" value="1"/>
</dbReference>
<dbReference type="AlphaFoldDB" id="A0A9P7G2A0"/>
<sequence length="134" mass="14804">MDFAHCSHFLTPRKKPVFGSFCGLQYINAETTAGGIAHWTTSEVAGSLRTNDTDWKEAWQAYIEGIIKVTAPNQITSGGPIIAIQIDNEYTQSDVRFAEYFVDLENAFNDAKSGIHVPLTYNDPGEGRNFINGT</sequence>
<evidence type="ECO:0000313" key="4">
    <source>
        <dbReference type="Proteomes" id="UP000775547"/>
    </source>
</evidence>
<accession>A0A9P7G2A0</accession>
<keyword evidence="4" id="KW-1185">Reference proteome</keyword>
<comment type="caution">
    <text evidence="3">The sequence shown here is derived from an EMBL/GenBank/DDBJ whole genome shotgun (WGS) entry which is preliminary data.</text>
</comment>
<protein>
    <recommendedName>
        <fullName evidence="2">Glycoside hydrolase 35 catalytic domain-containing protein</fullName>
    </recommendedName>
</protein>
<dbReference type="InterPro" id="IPR017853">
    <property type="entry name" value="GH"/>
</dbReference>
<feature type="non-terminal residue" evidence="3">
    <location>
        <position position="134"/>
    </location>
</feature>
<proteinExistence type="inferred from homology"/>
<dbReference type="InterPro" id="IPR031330">
    <property type="entry name" value="Gly_Hdrlase_35_cat"/>
</dbReference>
<dbReference type="Proteomes" id="UP000775547">
    <property type="component" value="Unassembled WGS sequence"/>
</dbReference>
<evidence type="ECO:0000256" key="1">
    <source>
        <dbReference type="ARBA" id="ARBA00009809"/>
    </source>
</evidence>
<dbReference type="InterPro" id="IPR001944">
    <property type="entry name" value="Glycoside_Hdrlase_35"/>
</dbReference>
<dbReference type="Pfam" id="PF01301">
    <property type="entry name" value="Glyco_hydro_35"/>
    <property type="match status" value="1"/>
</dbReference>